<keyword evidence="5 6" id="KW-0472">Membrane</keyword>
<dbReference type="GO" id="GO:0022857">
    <property type="term" value="F:transmembrane transporter activity"/>
    <property type="evidence" value="ECO:0007669"/>
    <property type="project" value="InterPro"/>
</dbReference>
<reference evidence="7 8" key="1">
    <citation type="submission" date="2016-11" db="EMBL/GenBank/DDBJ databases">
        <title>Complete genome sequence of Streptomyces niveus SCSIO 3406.</title>
        <authorList>
            <person name="Zhu Q."/>
            <person name="Cheng W."/>
            <person name="Song Y."/>
            <person name="Li Q."/>
            <person name="Ju J."/>
        </authorList>
    </citation>
    <scope>NUCLEOTIDE SEQUENCE [LARGE SCALE GENOMIC DNA]</scope>
    <source>
        <strain evidence="7 8">SCSIO 3406</strain>
    </source>
</reference>
<evidence type="ECO:0008006" key="9">
    <source>
        <dbReference type="Google" id="ProtNLM"/>
    </source>
</evidence>
<proteinExistence type="predicted"/>
<evidence type="ECO:0000256" key="2">
    <source>
        <dbReference type="ARBA" id="ARBA00022475"/>
    </source>
</evidence>
<dbReference type="SUPFAM" id="SSF103473">
    <property type="entry name" value="MFS general substrate transporter"/>
    <property type="match status" value="1"/>
</dbReference>
<feature type="transmembrane region" description="Helical" evidence="6">
    <location>
        <begin position="291"/>
        <end position="310"/>
    </location>
</feature>
<keyword evidence="3 6" id="KW-0812">Transmembrane</keyword>
<keyword evidence="8" id="KW-1185">Reference proteome</keyword>
<feature type="transmembrane region" description="Helical" evidence="6">
    <location>
        <begin position="105"/>
        <end position="125"/>
    </location>
</feature>
<comment type="subcellular location">
    <subcellularLocation>
        <location evidence="1">Cell membrane</location>
        <topology evidence="1">Multi-pass membrane protein</topology>
    </subcellularLocation>
</comment>
<organism evidence="7 8">
    <name type="scientific">Streptomyces niveus</name>
    <name type="common">Streptomyces spheroides</name>
    <dbReference type="NCBI Taxonomy" id="193462"/>
    <lineage>
        <taxon>Bacteria</taxon>
        <taxon>Bacillati</taxon>
        <taxon>Actinomycetota</taxon>
        <taxon>Actinomycetes</taxon>
        <taxon>Kitasatosporales</taxon>
        <taxon>Streptomycetaceae</taxon>
        <taxon>Streptomyces</taxon>
    </lineage>
</organism>
<dbReference type="OrthoDB" id="9815525at2"/>
<dbReference type="PANTHER" id="PTHR23513:SF6">
    <property type="entry name" value="MAJOR FACILITATOR SUPERFAMILY ASSOCIATED DOMAIN-CONTAINING PROTEIN"/>
    <property type="match status" value="1"/>
</dbReference>
<feature type="transmembrane region" description="Helical" evidence="6">
    <location>
        <begin position="50"/>
        <end position="69"/>
    </location>
</feature>
<feature type="transmembrane region" description="Helical" evidence="6">
    <location>
        <begin position="255"/>
        <end position="279"/>
    </location>
</feature>
<evidence type="ECO:0000313" key="8">
    <source>
        <dbReference type="Proteomes" id="UP000189677"/>
    </source>
</evidence>
<keyword evidence="2" id="KW-1003">Cell membrane</keyword>
<feature type="transmembrane region" description="Helical" evidence="6">
    <location>
        <begin position="316"/>
        <end position="339"/>
    </location>
</feature>
<feature type="transmembrane region" description="Helical" evidence="6">
    <location>
        <begin position="384"/>
        <end position="404"/>
    </location>
</feature>
<dbReference type="Pfam" id="PF07690">
    <property type="entry name" value="MFS_1"/>
    <property type="match status" value="1"/>
</dbReference>
<dbReference type="PANTHER" id="PTHR23513">
    <property type="entry name" value="INTEGRAL MEMBRANE EFFLUX PROTEIN-RELATED"/>
    <property type="match status" value="1"/>
</dbReference>
<gene>
    <name evidence="7" type="ORF">BBN63_28675</name>
</gene>
<accession>A0A1U9R020</accession>
<evidence type="ECO:0000256" key="5">
    <source>
        <dbReference type="ARBA" id="ARBA00023136"/>
    </source>
</evidence>
<dbReference type="InterPro" id="IPR011701">
    <property type="entry name" value="MFS"/>
</dbReference>
<dbReference type="Gene3D" id="1.20.1250.20">
    <property type="entry name" value="MFS general substrate transporter like domains"/>
    <property type="match status" value="1"/>
</dbReference>
<sequence>MRKKSVLASTGFFRLWAAESISLTGAQITTFALPLVAAINLDATPWEMSLLVAAAGMSSLTLGLSVGVWSDKYERTSLMHIANLARLAVLLTVPVLYWADALSIWVLALVTYLISALTLLFDSAITPYVPRLVGRDKVGPANSWLEASEAVGDVGGPGLAGVLVQTFGAPVAVLIDACTYVVSSLALLRLPKAHPRDNEAHEGPEERHLAAIMSGLRLLRRDPYQWPIAVTSVFFNFFCSMFVAIYMLYALRVVGLSPALLGTMTMLGGVAGLTAAVVCQRLTARFGVGPTVIIGYALPGITGIPVGFVHHFDRPLALVLIGISQFSWVFGIVVMHICVNTMRQIMVPEHLQGRIISSARFMGWGVEPLGALAGGALATSALGLSGTIVVSTVGLLLAAVWPLFSPVRRLRTVEDPQDRKDLPSVGADA</sequence>
<feature type="transmembrane region" description="Helical" evidence="6">
    <location>
        <begin position="81"/>
        <end position="99"/>
    </location>
</feature>
<feature type="transmembrane region" description="Helical" evidence="6">
    <location>
        <begin position="226"/>
        <end position="249"/>
    </location>
</feature>
<dbReference type="CDD" id="cd06173">
    <property type="entry name" value="MFS_MefA_like"/>
    <property type="match status" value="1"/>
</dbReference>
<evidence type="ECO:0000256" key="6">
    <source>
        <dbReference type="SAM" id="Phobius"/>
    </source>
</evidence>
<dbReference type="AlphaFoldDB" id="A0A1U9R020"/>
<feature type="transmembrane region" description="Helical" evidence="6">
    <location>
        <begin position="359"/>
        <end position="378"/>
    </location>
</feature>
<dbReference type="Proteomes" id="UP000189677">
    <property type="component" value="Chromosome"/>
</dbReference>
<evidence type="ECO:0000256" key="4">
    <source>
        <dbReference type="ARBA" id="ARBA00022989"/>
    </source>
</evidence>
<dbReference type="GO" id="GO:0005886">
    <property type="term" value="C:plasma membrane"/>
    <property type="evidence" value="ECO:0007669"/>
    <property type="project" value="UniProtKB-SubCell"/>
</dbReference>
<evidence type="ECO:0000313" key="7">
    <source>
        <dbReference type="EMBL" id="AQU69573.1"/>
    </source>
</evidence>
<dbReference type="InterPro" id="IPR036259">
    <property type="entry name" value="MFS_trans_sf"/>
</dbReference>
<dbReference type="RefSeq" id="WP_078078225.1">
    <property type="nucleotide sequence ID" value="NZ_CP018047.1"/>
</dbReference>
<keyword evidence="4 6" id="KW-1133">Transmembrane helix</keyword>
<protein>
    <recommendedName>
        <fullName evidence="9">MFS transporter</fullName>
    </recommendedName>
</protein>
<dbReference type="EMBL" id="CP018047">
    <property type="protein sequence ID" value="AQU69573.1"/>
    <property type="molecule type" value="Genomic_DNA"/>
</dbReference>
<name>A0A1U9R020_STRNV</name>
<evidence type="ECO:0000256" key="3">
    <source>
        <dbReference type="ARBA" id="ARBA00022692"/>
    </source>
</evidence>
<dbReference type="KEGG" id="snw:BBN63_28675"/>
<evidence type="ECO:0000256" key="1">
    <source>
        <dbReference type="ARBA" id="ARBA00004651"/>
    </source>
</evidence>